<name>A0A2N3YIR4_9MICO</name>
<feature type="domain" description="Amine oxidase" evidence="1">
    <location>
        <begin position="23"/>
        <end position="288"/>
    </location>
</feature>
<dbReference type="PANTHER" id="PTHR42923">
    <property type="entry name" value="PROTOPORPHYRINOGEN OXIDASE"/>
    <property type="match status" value="1"/>
</dbReference>
<dbReference type="Gene3D" id="3.50.50.60">
    <property type="entry name" value="FAD/NAD(P)-binding domain"/>
    <property type="match status" value="1"/>
</dbReference>
<organism evidence="2 3">
    <name type="scientific">Phycicoccus duodecadis</name>
    <dbReference type="NCBI Taxonomy" id="173053"/>
    <lineage>
        <taxon>Bacteria</taxon>
        <taxon>Bacillati</taxon>
        <taxon>Actinomycetota</taxon>
        <taxon>Actinomycetes</taxon>
        <taxon>Micrococcales</taxon>
        <taxon>Intrasporangiaceae</taxon>
        <taxon>Phycicoccus</taxon>
    </lineage>
</organism>
<proteinExistence type="predicted"/>
<dbReference type="OrthoDB" id="20837at2"/>
<gene>
    <name evidence="2" type="ORF">ATL31_1547</name>
</gene>
<protein>
    <submittedName>
        <fullName evidence="2">Putative NAD/FAD-binding protein</fullName>
    </submittedName>
</protein>
<keyword evidence="3" id="KW-1185">Reference proteome</keyword>
<dbReference type="SUPFAM" id="SSF51905">
    <property type="entry name" value="FAD/NAD(P)-binding domain"/>
    <property type="match status" value="1"/>
</dbReference>
<evidence type="ECO:0000313" key="3">
    <source>
        <dbReference type="Proteomes" id="UP000233781"/>
    </source>
</evidence>
<accession>A0A2N3YIR4</accession>
<reference evidence="2 3" key="1">
    <citation type="submission" date="2017-12" db="EMBL/GenBank/DDBJ databases">
        <title>Sequencing the genomes of 1000 Actinobacteria strains.</title>
        <authorList>
            <person name="Klenk H.-P."/>
        </authorList>
    </citation>
    <scope>NUCLEOTIDE SEQUENCE [LARGE SCALE GENOMIC DNA]</scope>
    <source>
        <strain evidence="2 3">DSM 12806</strain>
    </source>
</reference>
<dbReference type="InterPro" id="IPR050464">
    <property type="entry name" value="Zeta_carotene_desat/Oxidored"/>
</dbReference>
<dbReference type="Pfam" id="PF01593">
    <property type="entry name" value="Amino_oxidase"/>
    <property type="match status" value="1"/>
</dbReference>
<dbReference type="RefSeq" id="WP_101395252.1">
    <property type="nucleotide sequence ID" value="NZ_PJNE01000001.1"/>
</dbReference>
<evidence type="ECO:0000313" key="2">
    <source>
        <dbReference type="EMBL" id="PKW26729.1"/>
    </source>
</evidence>
<evidence type="ECO:0000259" key="1">
    <source>
        <dbReference type="Pfam" id="PF01593"/>
    </source>
</evidence>
<dbReference type="AlphaFoldDB" id="A0A2N3YIR4"/>
<dbReference type="InterPro" id="IPR036188">
    <property type="entry name" value="FAD/NAD-bd_sf"/>
</dbReference>
<dbReference type="GO" id="GO:0016491">
    <property type="term" value="F:oxidoreductase activity"/>
    <property type="evidence" value="ECO:0007669"/>
    <property type="project" value="InterPro"/>
</dbReference>
<dbReference type="InterPro" id="IPR002937">
    <property type="entry name" value="Amino_oxidase"/>
</dbReference>
<dbReference type="PANTHER" id="PTHR42923:SF17">
    <property type="entry name" value="AMINE OXIDASE DOMAIN-CONTAINING PROTEIN"/>
    <property type="match status" value="1"/>
</dbReference>
<dbReference type="Proteomes" id="UP000233781">
    <property type="component" value="Unassembled WGS sequence"/>
</dbReference>
<dbReference type="EMBL" id="PJNE01000001">
    <property type="protein sequence ID" value="PKW26729.1"/>
    <property type="molecule type" value="Genomic_DNA"/>
</dbReference>
<comment type="caution">
    <text evidence="2">The sequence shown here is derived from an EMBL/GenBank/DDBJ whole genome shotgun (WGS) entry which is preliminary data.</text>
</comment>
<sequence>MPALSISERSPARERVVVVGAGVSGLTAAHVLATRHDVTLVEAEDRLGGHAHTHTVPTAAGDLRVDSGFIVHNDRTYPYLRRLFGELGVQTHDTEMSMSIRDEATGLEYAGGRGVKGFVARPRQLLDREYVGMLRAVKRFHTVARAFLEQSDDEDTTTYGEFIREHGFPESFVRYYAIPVVACVWSSGEGDALDYPARYLFRFLAHHGMLSVGDSPQWMTVVGGSRTYVDALAARLADVRSGDAVTAVTRTHDGVEVRTAAGRLDRYDRVVLATHADDALRLLADATPAEKEVLGAFRYSSNETVLHRDGSLMPRARLARSSWNYLLGDDPAQGAIVTYWMNRLQGLPASEPFYVTLNATERIDPASVVATMRYTHPLYDLAAVRAQRRIPEITTERTAFAGAYQGWGFHEDGCRSGVEAAAAFGVTW</sequence>